<evidence type="ECO:0000313" key="1">
    <source>
        <dbReference type="EMBL" id="SVB67817.1"/>
    </source>
</evidence>
<dbReference type="Gene3D" id="3.40.50.10320">
    <property type="entry name" value="LmbE-like"/>
    <property type="match status" value="1"/>
</dbReference>
<evidence type="ECO:0008006" key="2">
    <source>
        <dbReference type="Google" id="ProtNLM"/>
    </source>
</evidence>
<organism evidence="1">
    <name type="scientific">marine metagenome</name>
    <dbReference type="NCBI Taxonomy" id="408172"/>
    <lineage>
        <taxon>unclassified sequences</taxon>
        <taxon>metagenomes</taxon>
        <taxon>ecological metagenomes</taxon>
    </lineage>
</organism>
<protein>
    <recommendedName>
        <fullName evidence="2">GlcNAc-PI de-N-acetylase</fullName>
    </recommendedName>
</protein>
<dbReference type="InterPro" id="IPR024078">
    <property type="entry name" value="LmbE-like_dom_sf"/>
</dbReference>
<accession>A0A382FZW4</accession>
<reference evidence="1" key="1">
    <citation type="submission" date="2018-05" db="EMBL/GenBank/DDBJ databases">
        <authorList>
            <person name="Lanie J.A."/>
            <person name="Ng W.-L."/>
            <person name="Kazmierczak K.M."/>
            <person name="Andrzejewski T.M."/>
            <person name="Davidsen T.M."/>
            <person name="Wayne K.J."/>
            <person name="Tettelin H."/>
            <person name="Glass J.I."/>
            <person name="Rusch D."/>
            <person name="Podicherti R."/>
            <person name="Tsui H.-C.T."/>
            <person name="Winkler M.E."/>
        </authorList>
    </citation>
    <scope>NUCLEOTIDE SEQUENCE</scope>
</reference>
<name>A0A382FZW4_9ZZZZ</name>
<feature type="non-terminal residue" evidence="1">
    <location>
        <position position="103"/>
    </location>
</feature>
<gene>
    <name evidence="1" type="ORF">METZ01_LOCUS220671</name>
</gene>
<dbReference type="EMBL" id="UINC01052460">
    <property type="protein sequence ID" value="SVB67817.1"/>
    <property type="molecule type" value="Genomic_DNA"/>
</dbReference>
<dbReference type="SUPFAM" id="SSF102588">
    <property type="entry name" value="LmbE-like"/>
    <property type="match status" value="1"/>
</dbReference>
<dbReference type="InterPro" id="IPR003737">
    <property type="entry name" value="GlcNAc_PI_deacetylase-related"/>
</dbReference>
<proteinExistence type="predicted"/>
<sequence length="103" mass="11670">MKALFVHAHFDDYEFSTAGTFEMWRRQLGDDFRARLIICTDGAAGHHRMSREETARVRLAEQLESAKLAQCEIEPLLLPNGKAPREACLQVDSDLLAALWKAI</sequence>
<dbReference type="AlphaFoldDB" id="A0A382FZW4"/>
<dbReference type="Pfam" id="PF02585">
    <property type="entry name" value="PIG-L"/>
    <property type="match status" value="1"/>
</dbReference>